<comment type="caution">
    <text evidence="3">The sequence shown here is derived from an EMBL/GenBank/DDBJ whole genome shotgun (WGS) entry which is preliminary data.</text>
</comment>
<dbReference type="Proteomes" id="UP000252479">
    <property type="component" value="Unassembled WGS sequence"/>
</dbReference>
<keyword evidence="4" id="KW-1185">Reference proteome</keyword>
<organism evidence="3 4">
    <name type="scientific">Vibrio casei</name>
    <dbReference type="NCBI Taxonomy" id="673372"/>
    <lineage>
        <taxon>Bacteria</taxon>
        <taxon>Pseudomonadati</taxon>
        <taxon>Pseudomonadota</taxon>
        <taxon>Gammaproteobacteria</taxon>
        <taxon>Vibrionales</taxon>
        <taxon>Vibrionaceae</taxon>
        <taxon>Vibrio</taxon>
    </lineage>
</organism>
<dbReference type="InterPro" id="IPR002654">
    <property type="entry name" value="Glyco_trans_25"/>
</dbReference>
<feature type="transmembrane region" description="Helical" evidence="1">
    <location>
        <begin position="219"/>
        <end position="238"/>
    </location>
</feature>
<evidence type="ECO:0000259" key="2">
    <source>
        <dbReference type="Pfam" id="PF01755"/>
    </source>
</evidence>
<dbReference type="Pfam" id="PF01755">
    <property type="entry name" value="Glyco_transf_25"/>
    <property type="match status" value="1"/>
</dbReference>
<keyword evidence="1" id="KW-0472">Membrane</keyword>
<dbReference type="CDD" id="cd06532">
    <property type="entry name" value="Glyco_transf_25"/>
    <property type="match status" value="1"/>
</dbReference>
<name>A0A368LGJ3_9VIBR</name>
<dbReference type="AlphaFoldDB" id="A0A368LGJ3"/>
<evidence type="ECO:0000256" key="1">
    <source>
        <dbReference type="SAM" id="Phobius"/>
    </source>
</evidence>
<keyword evidence="1" id="KW-0812">Transmembrane</keyword>
<feature type="domain" description="Glycosyl transferase family 25" evidence="2">
    <location>
        <begin position="2"/>
        <end position="174"/>
    </location>
</feature>
<reference evidence="3 4" key="1">
    <citation type="journal article" date="2017" name="Elife">
        <title>Extensive horizontal gene transfer in cheese-associated bacteria.</title>
        <authorList>
            <person name="Bonham K.S."/>
            <person name="Wolfe B.E."/>
            <person name="Dutton R.J."/>
        </authorList>
    </citation>
    <scope>NUCLEOTIDE SEQUENCE [LARGE SCALE GENOMIC DNA]</scope>
    <source>
        <strain evidence="3 4">JB196</strain>
    </source>
</reference>
<evidence type="ECO:0000313" key="4">
    <source>
        <dbReference type="Proteomes" id="UP000252479"/>
    </source>
</evidence>
<dbReference type="GeneID" id="303190472"/>
<keyword evidence="3" id="KW-0808">Transferase</keyword>
<dbReference type="OrthoDB" id="9816113at2"/>
<evidence type="ECO:0000313" key="3">
    <source>
        <dbReference type="EMBL" id="RCS69152.1"/>
    </source>
</evidence>
<dbReference type="GO" id="GO:0016740">
    <property type="term" value="F:transferase activity"/>
    <property type="evidence" value="ECO:0007669"/>
    <property type="project" value="UniProtKB-KW"/>
</dbReference>
<dbReference type="RefSeq" id="WP_086962204.1">
    <property type="nucleotide sequence ID" value="NZ_AP018680.1"/>
</dbReference>
<sequence length="243" mass="27871">MKTFVISMPTSVERRKHVTDSLSSKGIAFEFIDAVNGRENKHPLLHRYDRAHYIINRGREAKAGELGCYASHYLAWEKACELNEPIVVLEDDLTVQDDFVQIINDCEQWISKKGFIRIEPWKTKLFTKIQTGKNTNLYYLFKIPQCTTGYIISPKCAKAFISSSQQFKMPVDLFLRHTYLHRQPIHGVMPPAVKTGTAPSIIGDRAQRIRTPIIALKRTIYRISTFCIVALVNAGMFIKTKYT</sequence>
<proteinExistence type="predicted"/>
<keyword evidence="1" id="KW-1133">Transmembrane helix</keyword>
<gene>
    <name evidence="3" type="ORF">CIK83_16230</name>
</gene>
<dbReference type="EMBL" id="QPGL01000003">
    <property type="protein sequence ID" value="RCS69152.1"/>
    <property type="molecule type" value="Genomic_DNA"/>
</dbReference>
<accession>A0A368LGJ3</accession>
<protein>
    <submittedName>
        <fullName evidence="3">Glycosyltransferase</fullName>
    </submittedName>
</protein>